<accession>A0A7J9D4L3</accession>
<feature type="non-terminal residue" evidence="1">
    <location>
        <position position="1"/>
    </location>
</feature>
<gene>
    <name evidence="1" type="ORF">Gogos_020375</name>
</gene>
<dbReference type="Proteomes" id="UP000593579">
    <property type="component" value="Unassembled WGS sequence"/>
</dbReference>
<dbReference type="EMBL" id="JABEZY010270581">
    <property type="protein sequence ID" value="MBA0755558.1"/>
    <property type="molecule type" value="Genomic_DNA"/>
</dbReference>
<comment type="caution">
    <text evidence="1">The sequence shown here is derived from an EMBL/GenBank/DDBJ whole genome shotgun (WGS) entry which is preliminary data.</text>
</comment>
<protein>
    <submittedName>
        <fullName evidence="1">Uncharacterized protein</fullName>
    </submittedName>
</protein>
<sequence length="34" mass="3967">VVDAITKLALRRKEELQILDSSPREIQEILDMDK</sequence>
<dbReference type="AlphaFoldDB" id="A0A7J9D4L3"/>
<keyword evidence="2" id="KW-1185">Reference proteome</keyword>
<organism evidence="1 2">
    <name type="scientific">Gossypium gossypioides</name>
    <name type="common">Mexican cotton</name>
    <name type="synonym">Selera gossypioides</name>
    <dbReference type="NCBI Taxonomy" id="34282"/>
    <lineage>
        <taxon>Eukaryota</taxon>
        <taxon>Viridiplantae</taxon>
        <taxon>Streptophyta</taxon>
        <taxon>Embryophyta</taxon>
        <taxon>Tracheophyta</taxon>
        <taxon>Spermatophyta</taxon>
        <taxon>Magnoliopsida</taxon>
        <taxon>eudicotyledons</taxon>
        <taxon>Gunneridae</taxon>
        <taxon>Pentapetalae</taxon>
        <taxon>rosids</taxon>
        <taxon>malvids</taxon>
        <taxon>Malvales</taxon>
        <taxon>Malvaceae</taxon>
        <taxon>Malvoideae</taxon>
        <taxon>Gossypium</taxon>
    </lineage>
</organism>
<feature type="non-terminal residue" evidence="1">
    <location>
        <position position="34"/>
    </location>
</feature>
<name>A0A7J9D4L3_GOSGO</name>
<reference evidence="1 2" key="1">
    <citation type="journal article" date="2019" name="Genome Biol. Evol.">
        <title>Insights into the evolution of the New World diploid cottons (Gossypium, subgenus Houzingenia) based on genome sequencing.</title>
        <authorList>
            <person name="Grover C.E."/>
            <person name="Arick M.A. 2nd"/>
            <person name="Thrash A."/>
            <person name="Conover J.L."/>
            <person name="Sanders W.S."/>
            <person name="Peterson D.G."/>
            <person name="Frelichowski J.E."/>
            <person name="Scheffler J.A."/>
            <person name="Scheffler B.E."/>
            <person name="Wendel J.F."/>
        </authorList>
    </citation>
    <scope>NUCLEOTIDE SEQUENCE [LARGE SCALE GENOMIC DNA]</scope>
    <source>
        <strain evidence="1">5</strain>
        <tissue evidence="1">Leaf</tissue>
    </source>
</reference>
<evidence type="ECO:0000313" key="1">
    <source>
        <dbReference type="EMBL" id="MBA0755558.1"/>
    </source>
</evidence>
<evidence type="ECO:0000313" key="2">
    <source>
        <dbReference type="Proteomes" id="UP000593579"/>
    </source>
</evidence>
<proteinExistence type="predicted"/>